<dbReference type="InterPro" id="IPR010921">
    <property type="entry name" value="Trp_repressor/repl_initiator"/>
</dbReference>
<evidence type="ECO:0000256" key="9">
    <source>
        <dbReference type="NCBIfam" id="TIGR00362"/>
    </source>
</evidence>
<dbReference type="EMBL" id="WHJG01000044">
    <property type="protein sequence ID" value="NHZ83147.1"/>
    <property type="molecule type" value="Genomic_DNA"/>
</dbReference>
<comment type="caution">
    <text evidence="8">Lacks conserved residue(s) required for the propagation of feature annotation.</text>
</comment>
<dbReference type="Gene3D" id="1.10.8.60">
    <property type="match status" value="1"/>
</dbReference>
<feature type="compositionally biased region" description="Low complexity" evidence="12">
    <location>
        <begin position="98"/>
        <end position="113"/>
    </location>
</feature>
<feature type="binding site" evidence="8">
    <location>
        <position position="181"/>
    </location>
    <ligand>
        <name>ATP</name>
        <dbReference type="ChEBI" id="CHEBI:30616"/>
    </ligand>
</feature>
<keyword evidence="7 8" id="KW-0238">DNA-binding</keyword>
<dbReference type="Gene3D" id="3.30.300.180">
    <property type="match status" value="1"/>
</dbReference>
<dbReference type="Gene3D" id="1.10.1750.10">
    <property type="match status" value="1"/>
</dbReference>
<evidence type="ECO:0000256" key="10">
    <source>
        <dbReference type="RuleBase" id="RU000577"/>
    </source>
</evidence>
<dbReference type="NCBIfam" id="TIGR00362">
    <property type="entry name" value="DnaA"/>
    <property type="match status" value="1"/>
</dbReference>
<keyword evidence="3 8" id="KW-0235">DNA replication</keyword>
<feature type="domain" description="Chromosomal replication initiator DnaA C-terminal" evidence="14">
    <location>
        <begin position="377"/>
        <end position="446"/>
    </location>
</feature>
<keyword evidence="6 8" id="KW-0446">Lipid-binding</keyword>
<evidence type="ECO:0000259" key="13">
    <source>
        <dbReference type="SMART" id="SM00382"/>
    </source>
</evidence>
<comment type="subunit">
    <text evidence="8">Oligomerizes as a right-handed, spiral filament on DNA at oriC.</text>
</comment>
<organism evidence="15 16">
    <name type="scientific">Massilia frigida</name>
    <dbReference type="NCBI Taxonomy" id="2609281"/>
    <lineage>
        <taxon>Bacteria</taxon>
        <taxon>Pseudomonadati</taxon>
        <taxon>Pseudomonadota</taxon>
        <taxon>Betaproteobacteria</taxon>
        <taxon>Burkholderiales</taxon>
        <taxon>Oxalobacteraceae</taxon>
        <taxon>Telluria group</taxon>
        <taxon>Massilia</taxon>
    </lineage>
</organism>
<feature type="region of interest" description="Domain IV, binds dsDNA" evidence="8">
    <location>
        <begin position="350"/>
        <end position="469"/>
    </location>
</feature>
<keyword evidence="4 8" id="KW-0547">Nucleotide-binding</keyword>
<comment type="domain">
    <text evidence="8">Domain I is involved in oligomerization and binding regulators, domain II is flexibile and of varying length in different bacteria, domain III forms the AAA+ region, while domain IV binds dsDNA.</text>
</comment>
<evidence type="ECO:0000259" key="14">
    <source>
        <dbReference type="SMART" id="SM00760"/>
    </source>
</evidence>
<evidence type="ECO:0000313" key="15">
    <source>
        <dbReference type="EMBL" id="NHZ83147.1"/>
    </source>
</evidence>
<feature type="region of interest" description="Domain III, AAA+ region" evidence="8">
    <location>
        <begin position="133"/>
        <end position="349"/>
    </location>
</feature>
<evidence type="ECO:0000256" key="4">
    <source>
        <dbReference type="ARBA" id="ARBA00022741"/>
    </source>
</evidence>
<feature type="binding site" evidence="8">
    <location>
        <position position="179"/>
    </location>
    <ligand>
        <name>ATP</name>
        <dbReference type="ChEBI" id="CHEBI:30616"/>
    </ligand>
</feature>
<evidence type="ECO:0000256" key="12">
    <source>
        <dbReference type="SAM" id="MobiDB-lite"/>
    </source>
</evidence>
<evidence type="ECO:0000256" key="1">
    <source>
        <dbReference type="ARBA" id="ARBA00006583"/>
    </source>
</evidence>
<evidence type="ECO:0000256" key="6">
    <source>
        <dbReference type="ARBA" id="ARBA00023121"/>
    </source>
</evidence>
<dbReference type="PANTHER" id="PTHR30050">
    <property type="entry name" value="CHROMOSOMAL REPLICATION INITIATOR PROTEIN DNAA"/>
    <property type="match status" value="1"/>
</dbReference>
<evidence type="ECO:0000313" key="16">
    <source>
        <dbReference type="Proteomes" id="UP000621455"/>
    </source>
</evidence>
<dbReference type="Gene3D" id="3.40.50.300">
    <property type="entry name" value="P-loop containing nucleotide triphosphate hydrolases"/>
    <property type="match status" value="1"/>
</dbReference>
<dbReference type="SUPFAM" id="SSF52540">
    <property type="entry name" value="P-loop containing nucleoside triphosphate hydrolases"/>
    <property type="match status" value="1"/>
</dbReference>
<evidence type="ECO:0000256" key="8">
    <source>
        <dbReference type="HAMAP-Rule" id="MF_00377"/>
    </source>
</evidence>
<proteinExistence type="inferred from homology"/>
<dbReference type="InterPro" id="IPR001957">
    <property type="entry name" value="Chromosome_initiator_DnaA"/>
</dbReference>
<accession>A0ABX0NCH9</accession>
<comment type="caution">
    <text evidence="15">The sequence shown here is derived from an EMBL/GenBank/DDBJ whole genome shotgun (WGS) entry which is preliminary data.</text>
</comment>
<dbReference type="SMART" id="SM00382">
    <property type="entry name" value="AAA"/>
    <property type="match status" value="1"/>
</dbReference>
<evidence type="ECO:0000256" key="5">
    <source>
        <dbReference type="ARBA" id="ARBA00022840"/>
    </source>
</evidence>
<dbReference type="PROSITE" id="PS01008">
    <property type="entry name" value="DNAA"/>
    <property type="match status" value="1"/>
</dbReference>
<dbReference type="InterPro" id="IPR013159">
    <property type="entry name" value="DnaA_C"/>
</dbReference>
<keyword evidence="5 8" id="KW-0067">ATP-binding</keyword>
<dbReference type="Pfam" id="PF11638">
    <property type="entry name" value="DnaA_N"/>
    <property type="match status" value="1"/>
</dbReference>
<dbReference type="InterPro" id="IPR027417">
    <property type="entry name" value="P-loop_NTPase"/>
</dbReference>
<dbReference type="CDD" id="cd00009">
    <property type="entry name" value="AAA"/>
    <property type="match status" value="1"/>
</dbReference>
<feature type="region of interest" description="Domain I, interacts with DnaA modulators" evidence="8">
    <location>
        <begin position="1"/>
        <end position="94"/>
    </location>
</feature>
<feature type="compositionally biased region" description="Pro residues" evidence="12">
    <location>
        <begin position="87"/>
        <end position="97"/>
    </location>
</feature>
<dbReference type="InterPro" id="IPR018312">
    <property type="entry name" value="Chromosome_initiator_DnaA_CS"/>
</dbReference>
<dbReference type="InterPro" id="IPR020591">
    <property type="entry name" value="Chromosome_initiator_DnaA-like"/>
</dbReference>
<feature type="region of interest" description="Disordered" evidence="12">
    <location>
        <begin position="84"/>
        <end position="113"/>
    </location>
</feature>
<comment type="subcellular location">
    <subcellularLocation>
        <location evidence="8">Cytoplasm</location>
    </subcellularLocation>
</comment>
<keyword evidence="2 8" id="KW-0963">Cytoplasm</keyword>
<evidence type="ECO:0000256" key="7">
    <source>
        <dbReference type="ARBA" id="ARBA00023125"/>
    </source>
</evidence>
<dbReference type="SUPFAM" id="SSF48295">
    <property type="entry name" value="TrpR-like"/>
    <property type="match status" value="1"/>
</dbReference>
<evidence type="ECO:0000256" key="11">
    <source>
        <dbReference type="RuleBase" id="RU004227"/>
    </source>
</evidence>
<evidence type="ECO:0000256" key="3">
    <source>
        <dbReference type="ARBA" id="ARBA00022705"/>
    </source>
</evidence>
<name>A0ABX0NCH9_9BURK</name>
<feature type="binding site" evidence="8">
    <location>
        <position position="180"/>
    </location>
    <ligand>
        <name>ATP</name>
        <dbReference type="ChEBI" id="CHEBI:30616"/>
    </ligand>
</feature>
<reference evidence="15 16" key="1">
    <citation type="submission" date="2019-10" db="EMBL/GenBank/DDBJ databases">
        <title>Taxonomy of Antarctic Massilia spp.: description of Massilia rubra sp. nov., Massilia aquatica sp. nov., Massilia mucilaginosa sp. nov., Massilia frigida sp. nov. isolated from streams, lakes and regoliths.</title>
        <authorList>
            <person name="Holochova P."/>
            <person name="Sedlacek I."/>
            <person name="Kralova S."/>
            <person name="Maslanova I."/>
            <person name="Busse H.-J."/>
            <person name="Stankova E."/>
            <person name="Vrbovska V."/>
            <person name="Kovarovic V."/>
            <person name="Bartak M."/>
            <person name="Svec P."/>
            <person name="Pantucek R."/>
        </authorList>
    </citation>
    <scope>NUCLEOTIDE SEQUENCE [LARGE SCALE GENOMIC DNA]</scope>
    <source>
        <strain evidence="15 16">CCM 8695</strain>
    </source>
</reference>
<keyword evidence="16" id="KW-1185">Reference proteome</keyword>
<dbReference type="HAMAP" id="MF_00377">
    <property type="entry name" value="DnaA_bact"/>
    <property type="match status" value="1"/>
</dbReference>
<feature type="domain" description="AAA+ ATPase" evidence="13">
    <location>
        <begin position="166"/>
        <end position="297"/>
    </location>
</feature>
<comment type="similarity">
    <text evidence="1 8 11">Belongs to the DnaA family.</text>
</comment>
<dbReference type="Pfam" id="PF00308">
    <property type="entry name" value="Bac_DnaA"/>
    <property type="match status" value="1"/>
</dbReference>
<dbReference type="InterPro" id="IPR003593">
    <property type="entry name" value="AAA+_ATPase"/>
</dbReference>
<dbReference type="Proteomes" id="UP000621455">
    <property type="component" value="Unassembled WGS sequence"/>
</dbReference>
<dbReference type="InterPro" id="IPR013317">
    <property type="entry name" value="DnaA_dom"/>
</dbReference>
<dbReference type="CDD" id="cd06571">
    <property type="entry name" value="Bac_DnaA_C"/>
    <property type="match status" value="1"/>
</dbReference>
<dbReference type="SMART" id="SM00760">
    <property type="entry name" value="Bac_DnaA_C"/>
    <property type="match status" value="1"/>
</dbReference>
<dbReference type="InterPro" id="IPR038454">
    <property type="entry name" value="DnaA_N_sf"/>
</dbReference>
<protein>
    <recommendedName>
        <fullName evidence="8 9">Chromosomal replication initiator protein DnaA</fullName>
    </recommendedName>
</protein>
<comment type="function">
    <text evidence="8 10">Plays an essential role in the initiation and regulation of chromosomal replication. ATP-DnaA binds to the origin of replication (oriC) to initiate formation of the DNA replication initiation complex once per cell cycle. Binds the DnaA box (a 9 base pair repeat at the origin) and separates the double-stranded (ds)DNA. Forms a right-handed helical filament on oriC DNA; dsDNA binds to the exterior of the filament while single-stranded (ss)DNA is stabiized in the filament's interior. The ATP-DnaA-oriC complex binds and stabilizes one strand of the AT-rich DNA unwinding element (DUE), permitting loading of DNA polymerase. After initiation quickly degrades to an ADP-DnaA complex that is not apt for DNA replication. Binds acidic phospholipids.</text>
</comment>
<dbReference type="PANTHER" id="PTHR30050:SF2">
    <property type="entry name" value="CHROMOSOMAL REPLICATION INITIATOR PROTEIN DNAA"/>
    <property type="match status" value="1"/>
</dbReference>
<dbReference type="RefSeq" id="WP_167092382.1">
    <property type="nucleotide sequence ID" value="NZ_WHJG01000044.1"/>
</dbReference>
<dbReference type="InterPro" id="IPR024633">
    <property type="entry name" value="DnaA_N_dom"/>
</dbReference>
<feature type="binding site" evidence="8">
    <location>
        <position position="177"/>
    </location>
    <ligand>
        <name>ATP</name>
        <dbReference type="ChEBI" id="CHEBI:30616"/>
    </ligand>
</feature>
<gene>
    <name evidence="8 15" type="primary">dnaA</name>
    <name evidence="15" type="ORF">F2P44_28305</name>
</gene>
<dbReference type="PRINTS" id="PR00051">
    <property type="entry name" value="DNAA"/>
</dbReference>
<evidence type="ECO:0000256" key="2">
    <source>
        <dbReference type="ARBA" id="ARBA00022490"/>
    </source>
</evidence>
<sequence>MENFWQTCSAQLELELTPQQFSAWIKPLVALDYEDGKLRIAAPNRFKLDWVKSQFANRITALASQYWEAPTEVQFVLDPRNALPKKPVAPHPAPNDGPMPGTINNGPGNGPADNPAAPEMFNIGNSPRREQSRVNTDLTFDSFVTGKANQLARAAAIQVANNPGVSYNPLFFYGGVGLGKTHLIHAIGNQVMADQPGAKIRYIHAEQYVRDVVTAYQRKGFDDFKHYYHSLDMLLIDDIQFFGGKSRTQEEFFYAFEALIAAKKQIIITSDTYPKEITGMDDRLISRFDSGLTVAIEPPELEMRVAILLKKAQSEGVTFSDDVAFFVAKHLRSNVRELEGALRKILAYSRFHGKDITIDVVKEALKDLLSVQNRQISVENIQKTVADFFSIKVADMYSKRRPANIARPRQIAMYLAKELTQKSLPEIGELFGGRDHTTVLHAVRKIALDRTKNAECNHELHVLEQTLKG</sequence>
<dbReference type="Pfam" id="PF08299">
    <property type="entry name" value="Bac_DnaA_C"/>
    <property type="match status" value="1"/>
</dbReference>